<evidence type="ECO:0000313" key="3">
    <source>
        <dbReference type="Proteomes" id="UP001501265"/>
    </source>
</evidence>
<dbReference type="EMBL" id="BAABIG010000022">
    <property type="protein sequence ID" value="GAA4797721.1"/>
    <property type="molecule type" value="Genomic_DNA"/>
</dbReference>
<sequence length="250" mass="23949">MTVEGKASTEAERGGDRLRGGRVRDRRLRGRRAGAVAAGLAAALVLTLTACGGDDSDTGEDTPSGTPDGSASAPAGTGTARAGGTVSPGTGSAQTGDAGTGTRTGDDAGSDADADADAGNRDDTGTSDGDGDGTGDGGDGSPSTPADALEGSWLATTDGKAVALVVTGKQAGLFAVGGTVCSGTAGDQAGALTIRLKCTGGDDDRATGRVESVGGSTLKVDWEGGVGVETYTKAEGARLPSGLPTADLGS</sequence>
<gene>
    <name evidence="2" type="ORF">GCM10023220_26350</name>
</gene>
<comment type="caution">
    <text evidence="2">The sequence shown here is derived from an EMBL/GenBank/DDBJ whole genome shotgun (WGS) entry which is preliminary data.</text>
</comment>
<proteinExistence type="predicted"/>
<feature type="region of interest" description="Disordered" evidence="1">
    <location>
        <begin position="1"/>
        <end position="35"/>
    </location>
</feature>
<feature type="compositionally biased region" description="Low complexity" evidence="1">
    <location>
        <begin position="69"/>
        <end position="87"/>
    </location>
</feature>
<name>A0ABP9BNB0_9ACTN</name>
<accession>A0ABP9BNB0</accession>
<protein>
    <recommendedName>
        <fullName evidence="4">Lipoprotein</fullName>
    </recommendedName>
</protein>
<feature type="region of interest" description="Disordered" evidence="1">
    <location>
        <begin position="54"/>
        <end position="149"/>
    </location>
</feature>
<organism evidence="2 3">
    <name type="scientific">Streptomyces ziwulingensis</name>
    <dbReference type="NCBI Taxonomy" id="1045501"/>
    <lineage>
        <taxon>Bacteria</taxon>
        <taxon>Bacillati</taxon>
        <taxon>Actinomycetota</taxon>
        <taxon>Actinomycetes</taxon>
        <taxon>Kitasatosporales</taxon>
        <taxon>Streptomycetaceae</taxon>
        <taxon>Streptomyces</taxon>
    </lineage>
</organism>
<evidence type="ECO:0008006" key="4">
    <source>
        <dbReference type="Google" id="ProtNLM"/>
    </source>
</evidence>
<evidence type="ECO:0000313" key="2">
    <source>
        <dbReference type="EMBL" id="GAA4797721.1"/>
    </source>
</evidence>
<evidence type="ECO:0000256" key="1">
    <source>
        <dbReference type="SAM" id="MobiDB-lite"/>
    </source>
</evidence>
<feature type="compositionally biased region" description="Basic and acidic residues" evidence="1">
    <location>
        <begin position="7"/>
        <end position="23"/>
    </location>
</feature>
<keyword evidence="3" id="KW-1185">Reference proteome</keyword>
<reference evidence="3" key="1">
    <citation type="journal article" date="2019" name="Int. J. Syst. Evol. Microbiol.">
        <title>The Global Catalogue of Microorganisms (GCM) 10K type strain sequencing project: providing services to taxonomists for standard genome sequencing and annotation.</title>
        <authorList>
            <consortium name="The Broad Institute Genomics Platform"/>
            <consortium name="The Broad Institute Genome Sequencing Center for Infectious Disease"/>
            <person name="Wu L."/>
            <person name="Ma J."/>
        </authorList>
    </citation>
    <scope>NUCLEOTIDE SEQUENCE [LARGE SCALE GENOMIC DNA]</scope>
    <source>
        <strain evidence="3">JCM 18081</strain>
    </source>
</reference>
<dbReference type="Proteomes" id="UP001501265">
    <property type="component" value="Unassembled WGS sequence"/>
</dbReference>